<gene>
    <name evidence="1" type="ORF">OPV22_031480</name>
</gene>
<evidence type="ECO:0000313" key="2">
    <source>
        <dbReference type="Proteomes" id="UP001222027"/>
    </source>
</evidence>
<sequence length="94" mass="10621">MIRFDSELRSVLLDAHSLSEQAPVAETVGKPIASPYRGVHILGLFRSTPERKLVIFYRLQIVERRASPLHLLLLYYFRSQVTTVAGLLSCGNTH</sequence>
<accession>A0AAV8PP38</accession>
<dbReference type="Proteomes" id="UP001222027">
    <property type="component" value="Unassembled WGS sequence"/>
</dbReference>
<dbReference type="EMBL" id="JAQQAF010000009">
    <property type="protein sequence ID" value="KAJ8458554.1"/>
    <property type="molecule type" value="Genomic_DNA"/>
</dbReference>
<dbReference type="AlphaFoldDB" id="A0AAV8PP38"/>
<name>A0AAV8PP38_ENSVE</name>
<protein>
    <submittedName>
        <fullName evidence="1">Uncharacterized protein</fullName>
    </submittedName>
</protein>
<proteinExistence type="predicted"/>
<organism evidence="1 2">
    <name type="scientific">Ensete ventricosum</name>
    <name type="common">Abyssinian banana</name>
    <name type="synonym">Musa ensete</name>
    <dbReference type="NCBI Taxonomy" id="4639"/>
    <lineage>
        <taxon>Eukaryota</taxon>
        <taxon>Viridiplantae</taxon>
        <taxon>Streptophyta</taxon>
        <taxon>Embryophyta</taxon>
        <taxon>Tracheophyta</taxon>
        <taxon>Spermatophyta</taxon>
        <taxon>Magnoliopsida</taxon>
        <taxon>Liliopsida</taxon>
        <taxon>Zingiberales</taxon>
        <taxon>Musaceae</taxon>
        <taxon>Ensete</taxon>
    </lineage>
</organism>
<comment type="caution">
    <text evidence="1">The sequence shown here is derived from an EMBL/GenBank/DDBJ whole genome shotgun (WGS) entry which is preliminary data.</text>
</comment>
<keyword evidence="2" id="KW-1185">Reference proteome</keyword>
<evidence type="ECO:0000313" key="1">
    <source>
        <dbReference type="EMBL" id="KAJ8458554.1"/>
    </source>
</evidence>
<reference evidence="1 2" key="1">
    <citation type="submission" date="2022-12" db="EMBL/GenBank/DDBJ databases">
        <title>Chromosome-scale assembly of the Ensete ventricosum genome.</title>
        <authorList>
            <person name="Dussert Y."/>
            <person name="Stocks J."/>
            <person name="Wendawek A."/>
            <person name="Woldeyes F."/>
            <person name="Nichols R.A."/>
            <person name="Borrell J.S."/>
        </authorList>
    </citation>
    <scope>NUCLEOTIDE SEQUENCE [LARGE SCALE GENOMIC DNA]</scope>
    <source>
        <strain evidence="2">cv. Maze</strain>
        <tissue evidence="1">Seeds</tissue>
    </source>
</reference>